<gene>
    <name evidence="2" type="ORF">RCOM_0707870</name>
</gene>
<evidence type="ECO:0000256" key="1">
    <source>
        <dbReference type="SAM" id="MobiDB-lite"/>
    </source>
</evidence>
<proteinExistence type="predicted"/>
<protein>
    <submittedName>
        <fullName evidence="2">Uncharacterized protein</fullName>
    </submittedName>
</protein>
<evidence type="ECO:0000313" key="2">
    <source>
        <dbReference type="EMBL" id="EEF46164.1"/>
    </source>
</evidence>
<dbReference type="Proteomes" id="UP000008311">
    <property type="component" value="Unassembled WGS sequence"/>
</dbReference>
<dbReference type="EMBL" id="EQ973802">
    <property type="protein sequence ID" value="EEF46164.1"/>
    <property type="molecule type" value="Genomic_DNA"/>
</dbReference>
<evidence type="ECO:0000313" key="3">
    <source>
        <dbReference type="Proteomes" id="UP000008311"/>
    </source>
</evidence>
<keyword evidence="3" id="KW-1185">Reference proteome</keyword>
<name>B9RQZ3_RICCO</name>
<accession>B9RQZ3</accession>
<dbReference type="InParanoid" id="B9RQZ3"/>
<sequence length="57" mass="6721">MKMSTSQNEGEIKKKNGAVSFQNKSNKVGALYWCRDVLKRKVNRKEEEEEEEEDDKE</sequence>
<dbReference type="AlphaFoldDB" id="B9RQZ3"/>
<feature type="region of interest" description="Disordered" evidence="1">
    <location>
        <begin position="1"/>
        <end position="21"/>
    </location>
</feature>
<organism evidence="2 3">
    <name type="scientific">Ricinus communis</name>
    <name type="common">Castor bean</name>
    <dbReference type="NCBI Taxonomy" id="3988"/>
    <lineage>
        <taxon>Eukaryota</taxon>
        <taxon>Viridiplantae</taxon>
        <taxon>Streptophyta</taxon>
        <taxon>Embryophyta</taxon>
        <taxon>Tracheophyta</taxon>
        <taxon>Spermatophyta</taxon>
        <taxon>Magnoliopsida</taxon>
        <taxon>eudicotyledons</taxon>
        <taxon>Gunneridae</taxon>
        <taxon>Pentapetalae</taxon>
        <taxon>rosids</taxon>
        <taxon>fabids</taxon>
        <taxon>Malpighiales</taxon>
        <taxon>Euphorbiaceae</taxon>
        <taxon>Acalyphoideae</taxon>
        <taxon>Acalypheae</taxon>
        <taxon>Ricinus</taxon>
    </lineage>
</organism>
<reference evidence="3" key="1">
    <citation type="journal article" date="2010" name="Nat. Biotechnol.">
        <title>Draft genome sequence of the oilseed species Ricinus communis.</title>
        <authorList>
            <person name="Chan A.P."/>
            <person name="Crabtree J."/>
            <person name="Zhao Q."/>
            <person name="Lorenzi H."/>
            <person name="Orvis J."/>
            <person name="Puiu D."/>
            <person name="Melake-Berhan A."/>
            <person name="Jones K.M."/>
            <person name="Redman J."/>
            <person name="Chen G."/>
            <person name="Cahoon E.B."/>
            <person name="Gedil M."/>
            <person name="Stanke M."/>
            <person name="Haas B.J."/>
            <person name="Wortman J.R."/>
            <person name="Fraser-Liggett C.M."/>
            <person name="Ravel J."/>
            <person name="Rabinowicz P.D."/>
        </authorList>
    </citation>
    <scope>NUCLEOTIDE SEQUENCE [LARGE SCALE GENOMIC DNA]</scope>
    <source>
        <strain evidence="3">cv. Hale</strain>
    </source>
</reference>